<evidence type="ECO:0000313" key="2">
    <source>
        <dbReference type="Proteomes" id="UP000248134"/>
    </source>
</evidence>
<dbReference type="GO" id="GO:0003677">
    <property type="term" value="F:DNA binding"/>
    <property type="evidence" value="ECO:0007669"/>
    <property type="project" value="InterPro"/>
</dbReference>
<protein>
    <submittedName>
        <fullName evidence="1">Type II toxin-antitoxin system PemK/MazF family toxin</fullName>
    </submittedName>
</protein>
<dbReference type="AlphaFoldDB" id="A0A323UJR0"/>
<dbReference type="GO" id="GO:0004521">
    <property type="term" value="F:RNA endonuclease activity"/>
    <property type="evidence" value="ECO:0007669"/>
    <property type="project" value="TreeGrafter"/>
</dbReference>
<sequence length="113" mass="12498">MPAVDVGDIVWVELDDIRGTEQSGRRPALVLTSQAFHEMSRRAIICPISSKMRSWPTVVALPPGLKTRGVVLIDQVRSIDRAARMFHTIERVPQDVVQDVRARLGALLGTEIG</sequence>
<name>A0A323UJR0_RHOPL</name>
<evidence type="ECO:0000313" key="1">
    <source>
        <dbReference type="EMBL" id="PZA12611.1"/>
    </source>
</evidence>
<accession>A0A323UJR0</accession>
<dbReference type="Proteomes" id="UP000248134">
    <property type="component" value="Unassembled WGS sequence"/>
</dbReference>
<dbReference type="InterPro" id="IPR003477">
    <property type="entry name" value="PemK-like"/>
</dbReference>
<dbReference type="OrthoDB" id="9808744at2"/>
<gene>
    <name evidence="1" type="ORF">DNX69_06835</name>
</gene>
<dbReference type="GO" id="GO:0016075">
    <property type="term" value="P:rRNA catabolic process"/>
    <property type="evidence" value="ECO:0007669"/>
    <property type="project" value="TreeGrafter"/>
</dbReference>
<comment type="caution">
    <text evidence="1">The sequence shown here is derived from an EMBL/GenBank/DDBJ whole genome shotgun (WGS) entry which is preliminary data.</text>
</comment>
<organism evidence="1 2">
    <name type="scientific">Rhodopseudomonas palustris</name>
    <dbReference type="NCBI Taxonomy" id="1076"/>
    <lineage>
        <taxon>Bacteria</taxon>
        <taxon>Pseudomonadati</taxon>
        <taxon>Pseudomonadota</taxon>
        <taxon>Alphaproteobacteria</taxon>
        <taxon>Hyphomicrobiales</taxon>
        <taxon>Nitrobacteraceae</taxon>
        <taxon>Rhodopseudomonas</taxon>
    </lineage>
</organism>
<dbReference type="GO" id="GO:0006402">
    <property type="term" value="P:mRNA catabolic process"/>
    <property type="evidence" value="ECO:0007669"/>
    <property type="project" value="TreeGrafter"/>
</dbReference>
<dbReference type="InterPro" id="IPR011067">
    <property type="entry name" value="Plasmid_toxin/cell-grow_inhib"/>
</dbReference>
<dbReference type="PANTHER" id="PTHR33988">
    <property type="entry name" value="ENDORIBONUCLEASE MAZF-RELATED"/>
    <property type="match status" value="1"/>
</dbReference>
<dbReference type="PANTHER" id="PTHR33988:SF3">
    <property type="entry name" value="ENDORIBONUCLEASE TOXIN CHPB-RELATED"/>
    <property type="match status" value="1"/>
</dbReference>
<reference evidence="1 2" key="1">
    <citation type="submission" date="2018-06" db="EMBL/GenBank/DDBJ databases">
        <title>Draft Whole-Genome Sequence of the purple photosynthetic bacterium Rhodospeudomonas palustris XCP.</title>
        <authorList>
            <person name="Rayyan A."/>
            <person name="Meyer T.E."/>
            <person name="Kyndt J.A."/>
        </authorList>
    </citation>
    <scope>NUCLEOTIDE SEQUENCE [LARGE SCALE GENOMIC DNA]</scope>
    <source>
        <strain evidence="1 2">XCP</strain>
    </source>
</reference>
<dbReference type="Gene3D" id="2.30.30.110">
    <property type="match status" value="1"/>
</dbReference>
<dbReference type="SUPFAM" id="SSF50118">
    <property type="entry name" value="Cell growth inhibitor/plasmid maintenance toxic component"/>
    <property type="match status" value="1"/>
</dbReference>
<dbReference type="Pfam" id="PF02452">
    <property type="entry name" value="PemK_toxin"/>
    <property type="match status" value="1"/>
</dbReference>
<proteinExistence type="predicted"/>
<dbReference type="EMBL" id="QKQS01000012">
    <property type="protein sequence ID" value="PZA12611.1"/>
    <property type="molecule type" value="Genomic_DNA"/>
</dbReference>